<keyword evidence="3" id="KW-1185">Reference proteome</keyword>
<evidence type="ECO:0000313" key="2">
    <source>
        <dbReference type="EMBL" id="MFC3861925.1"/>
    </source>
</evidence>
<dbReference type="EMBL" id="JBHRZF010000167">
    <property type="protein sequence ID" value="MFC3861925.1"/>
    <property type="molecule type" value="Genomic_DNA"/>
</dbReference>
<evidence type="ECO:0000313" key="3">
    <source>
        <dbReference type="Proteomes" id="UP001595748"/>
    </source>
</evidence>
<dbReference type="Proteomes" id="UP001595748">
    <property type="component" value="Unassembled WGS sequence"/>
</dbReference>
<proteinExistence type="predicted"/>
<gene>
    <name evidence="2" type="ORF">ACFOPQ_14245</name>
</gene>
<sequence>MTDDKSDKSKGAGLVEKPVPSDRAPAEGAPDDLPAEQKGKNPNIDPAAKDEPAEGGRDEVERNAERKS</sequence>
<comment type="caution">
    <text evidence="2">The sequence shown here is derived from an EMBL/GenBank/DDBJ whole genome shotgun (WGS) entry which is preliminary data.</text>
</comment>
<dbReference type="RefSeq" id="WP_380079300.1">
    <property type="nucleotide sequence ID" value="NZ_JBHRZF010000167.1"/>
</dbReference>
<feature type="compositionally biased region" description="Basic and acidic residues" evidence="1">
    <location>
        <begin position="47"/>
        <end position="68"/>
    </location>
</feature>
<organism evidence="2 3">
    <name type="scientific">Deinococcus antarcticus</name>
    <dbReference type="NCBI Taxonomy" id="1298767"/>
    <lineage>
        <taxon>Bacteria</taxon>
        <taxon>Thermotogati</taxon>
        <taxon>Deinococcota</taxon>
        <taxon>Deinococci</taxon>
        <taxon>Deinococcales</taxon>
        <taxon>Deinococcaceae</taxon>
        <taxon>Deinococcus</taxon>
    </lineage>
</organism>
<protein>
    <submittedName>
        <fullName evidence="2">Uncharacterized protein</fullName>
    </submittedName>
</protein>
<accession>A0ABV8ACK9</accession>
<name>A0ABV8ACK9_9DEIO</name>
<feature type="compositionally biased region" description="Basic and acidic residues" evidence="1">
    <location>
        <begin position="1"/>
        <end position="10"/>
    </location>
</feature>
<feature type="region of interest" description="Disordered" evidence="1">
    <location>
        <begin position="1"/>
        <end position="68"/>
    </location>
</feature>
<evidence type="ECO:0000256" key="1">
    <source>
        <dbReference type="SAM" id="MobiDB-lite"/>
    </source>
</evidence>
<reference evidence="3" key="1">
    <citation type="journal article" date="2019" name="Int. J. Syst. Evol. Microbiol.">
        <title>The Global Catalogue of Microorganisms (GCM) 10K type strain sequencing project: providing services to taxonomists for standard genome sequencing and annotation.</title>
        <authorList>
            <consortium name="The Broad Institute Genomics Platform"/>
            <consortium name="The Broad Institute Genome Sequencing Center for Infectious Disease"/>
            <person name="Wu L."/>
            <person name="Ma J."/>
        </authorList>
    </citation>
    <scope>NUCLEOTIDE SEQUENCE [LARGE SCALE GENOMIC DNA]</scope>
    <source>
        <strain evidence="3">CCTCC AB 2013263</strain>
    </source>
</reference>